<dbReference type="GO" id="GO:0006915">
    <property type="term" value="P:apoptotic process"/>
    <property type="evidence" value="ECO:0007669"/>
    <property type="project" value="UniProtKB-KW"/>
</dbReference>
<keyword evidence="10" id="KW-1185">Reference proteome</keyword>
<gene>
    <name evidence="9" type="primary">RvY_14716</name>
    <name evidence="9" type="synonym">RvY_14716.1</name>
    <name evidence="9" type="ORF">RvY_14716-1</name>
</gene>
<dbReference type="GO" id="GO:0031398">
    <property type="term" value="P:positive regulation of protein ubiquitination"/>
    <property type="evidence" value="ECO:0007669"/>
    <property type="project" value="TreeGrafter"/>
</dbReference>
<evidence type="ECO:0000256" key="1">
    <source>
        <dbReference type="ARBA" id="ARBA00006672"/>
    </source>
</evidence>
<dbReference type="AlphaFoldDB" id="A0A1D1VTW3"/>
<dbReference type="STRING" id="947166.A0A1D1VTW3"/>
<dbReference type="GO" id="GO:0005634">
    <property type="term" value="C:nucleus"/>
    <property type="evidence" value="ECO:0007669"/>
    <property type="project" value="TreeGrafter"/>
</dbReference>
<reference evidence="9 10" key="1">
    <citation type="journal article" date="2016" name="Nat. Commun.">
        <title>Extremotolerant tardigrade genome and improved radiotolerance of human cultured cells by tardigrade-unique protein.</title>
        <authorList>
            <person name="Hashimoto T."/>
            <person name="Horikawa D.D."/>
            <person name="Saito Y."/>
            <person name="Kuwahara H."/>
            <person name="Kozuka-Hata H."/>
            <person name="Shin-I T."/>
            <person name="Minakuchi Y."/>
            <person name="Ohishi K."/>
            <person name="Motoyama A."/>
            <person name="Aizu T."/>
            <person name="Enomoto A."/>
            <person name="Kondo K."/>
            <person name="Tanaka S."/>
            <person name="Hara Y."/>
            <person name="Koshikawa S."/>
            <person name="Sagara H."/>
            <person name="Miura T."/>
            <person name="Yokobori S."/>
            <person name="Miyagawa K."/>
            <person name="Suzuki Y."/>
            <person name="Kubo T."/>
            <person name="Oyama M."/>
            <person name="Kohara Y."/>
            <person name="Fujiyama A."/>
            <person name="Arakawa K."/>
            <person name="Katayama T."/>
            <person name="Toyoda A."/>
            <person name="Kunieda T."/>
        </authorList>
    </citation>
    <scope>NUCLEOTIDE SEQUENCE [LARGE SCALE GENOMIC DNA]</scope>
    <source>
        <strain evidence="9 10">YOKOZUNA-1</strain>
    </source>
</reference>
<dbReference type="PROSITE" id="PS50143">
    <property type="entry name" value="BIR_REPEAT_2"/>
    <property type="match status" value="2"/>
</dbReference>
<dbReference type="InterPro" id="IPR013083">
    <property type="entry name" value="Znf_RING/FYVE/PHD"/>
</dbReference>
<dbReference type="InterPro" id="IPR001370">
    <property type="entry name" value="BIR_rpt"/>
</dbReference>
<dbReference type="PROSITE" id="PS50089">
    <property type="entry name" value="ZF_RING_2"/>
    <property type="match status" value="1"/>
</dbReference>
<dbReference type="OrthoDB" id="6381071at2759"/>
<dbReference type="EMBL" id="BDGG01000010">
    <property type="protein sequence ID" value="GAV04441.1"/>
    <property type="molecule type" value="Genomic_DNA"/>
</dbReference>
<dbReference type="SUPFAM" id="SSF57924">
    <property type="entry name" value="Inhibitor of apoptosis (IAP) repeat"/>
    <property type="match status" value="2"/>
</dbReference>
<feature type="region of interest" description="Disordered" evidence="7">
    <location>
        <begin position="318"/>
        <end position="365"/>
    </location>
</feature>
<evidence type="ECO:0000256" key="2">
    <source>
        <dbReference type="ARBA" id="ARBA00022703"/>
    </source>
</evidence>
<keyword evidence="4 6" id="KW-0863">Zinc-finger</keyword>
<dbReference type="FunFam" id="1.10.1170.10:FF:000002">
    <property type="entry name" value="Baculoviral IAP repeat containing 7"/>
    <property type="match status" value="1"/>
</dbReference>
<dbReference type="FunFam" id="1.10.1170.10:FF:000003">
    <property type="entry name" value="E3 ubiquitin-protein ligase XIAP"/>
    <property type="match status" value="1"/>
</dbReference>
<organism evidence="9 10">
    <name type="scientific">Ramazzottius varieornatus</name>
    <name type="common">Water bear</name>
    <name type="synonym">Tardigrade</name>
    <dbReference type="NCBI Taxonomy" id="947166"/>
    <lineage>
        <taxon>Eukaryota</taxon>
        <taxon>Metazoa</taxon>
        <taxon>Ecdysozoa</taxon>
        <taxon>Tardigrada</taxon>
        <taxon>Eutardigrada</taxon>
        <taxon>Parachela</taxon>
        <taxon>Hypsibioidea</taxon>
        <taxon>Ramazzottiidae</taxon>
        <taxon>Ramazzottius</taxon>
    </lineage>
</organism>
<name>A0A1D1VTW3_RAMVA</name>
<proteinExistence type="inferred from homology"/>
<dbReference type="Pfam" id="PF00653">
    <property type="entry name" value="BIR"/>
    <property type="match status" value="2"/>
</dbReference>
<dbReference type="PANTHER" id="PTHR10044">
    <property type="entry name" value="INHIBITOR OF APOPTOSIS"/>
    <property type="match status" value="1"/>
</dbReference>
<keyword evidence="5" id="KW-0862">Zinc</keyword>
<evidence type="ECO:0000313" key="10">
    <source>
        <dbReference type="Proteomes" id="UP000186922"/>
    </source>
</evidence>
<dbReference type="InterPro" id="IPR050784">
    <property type="entry name" value="IAP"/>
</dbReference>
<dbReference type="SMART" id="SM00238">
    <property type="entry name" value="BIR"/>
    <property type="match status" value="2"/>
</dbReference>
<dbReference type="InterPro" id="IPR001841">
    <property type="entry name" value="Znf_RING"/>
</dbReference>
<evidence type="ECO:0000256" key="7">
    <source>
        <dbReference type="SAM" id="MobiDB-lite"/>
    </source>
</evidence>
<feature type="region of interest" description="Disordered" evidence="7">
    <location>
        <begin position="1"/>
        <end position="27"/>
    </location>
</feature>
<dbReference type="GO" id="GO:0043027">
    <property type="term" value="F:cysteine-type endopeptidase inhibitor activity involved in apoptotic process"/>
    <property type="evidence" value="ECO:0007669"/>
    <property type="project" value="TreeGrafter"/>
</dbReference>
<evidence type="ECO:0000313" key="9">
    <source>
        <dbReference type="EMBL" id="GAV04441.1"/>
    </source>
</evidence>
<comment type="caution">
    <text evidence="9">The sequence shown here is derived from an EMBL/GenBank/DDBJ whole genome shotgun (WGS) entry which is preliminary data.</text>
</comment>
<dbReference type="CDD" id="cd16510">
    <property type="entry name" value="RING-HC_IAPs"/>
    <property type="match status" value="1"/>
</dbReference>
<sequence>MSSTVVSPEKLGETRMDTHVETSKGGGYESLRKLTSQSDSDIMKFYHRSESNSSDEGVVVDCPAQVQNVVFRTRSVGVDMVDCDTSRRRRASILEVSEDTSSSDDEIDMKRLDNRLDSFINWPVTHKSPQVMAGAGFFYLGVRDAVECAFCHNQLNDWSVGDIPLEEHKKFFPYCSYVISKSLDLTAAAPSTRMNIMAPAGSDDDEMAGEDVCGRYFAARNPRPVLLPSAPKVATMAMYNARFATFANWPVEKTQSPRDLATAGLFFTGQGDQTQCFHCGGFLQNWDRQDVPWTEHARWYPHCQYLIASMGQTFVEANNSGGSSSPSSGIEDASFSYSSSSQSSQESGTSSQGFSDEAMSDEETEEEIIGQAIMRKCDHNLIEQALREKRETFSFARFHSVDELMEAAKAIEVRQAEQKKTMAENMQKAKEAVAERSPADVESIAKEYERLKTERICKVCLDADSQMVFQPCGHLVCCVSCSSKMTSCPVCRTTISSRSRIYLS</sequence>
<evidence type="ECO:0000256" key="4">
    <source>
        <dbReference type="ARBA" id="ARBA00022771"/>
    </source>
</evidence>
<dbReference type="GO" id="GO:0051726">
    <property type="term" value="P:regulation of cell cycle"/>
    <property type="evidence" value="ECO:0007669"/>
    <property type="project" value="TreeGrafter"/>
</dbReference>
<feature type="compositionally biased region" description="Basic and acidic residues" evidence="7">
    <location>
        <begin position="10"/>
        <end position="22"/>
    </location>
</feature>
<dbReference type="Proteomes" id="UP000186922">
    <property type="component" value="Unassembled WGS sequence"/>
</dbReference>
<evidence type="ECO:0000256" key="3">
    <source>
        <dbReference type="ARBA" id="ARBA00022723"/>
    </source>
</evidence>
<evidence type="ECO:0000256" key="6">
    <source>
        <dbReference type="PROSITE-ProRule" id="PRU00175"/>
    </source>
</evidence>
<dbReference type="SMART" id="SM00184">
    <property type="entry name" value="RING"/>
    <property type="match status" value="1"/>
</dbReference>
<keyword evidence="3" id="KW-0479">Metal-binding</keyword>
<dbReference type="GO" id="GO:0061630">
    <property type="term" value="F:ubiquitin protein ligase activity"/>
    <property type="evidence" value="ECO:0007669"/>
    <property type="project" value="TreeGrafter"/>
</dbReference>
<keyword evidence="2" id="KW-0053">Apoptosis</keyword>
<evidence type="ECO:0000256" key="5">
    <source>
        <dbReference type="ARBA" id="ARBA00022833"/>
    </source>
</evidence>
<dbReference type="PANTHER" id="PTHR10044:SF139">
    <property type="entry name" value="DEATH-ASSOCIATED INHIBITOR OF APOPTOSIS 2"/>
    <property type="match status" value="1"/>
</dbReference>
<dbReference type="GO" id="GO:0008270">
    <property type="term" value="F:zinc ion binding"/>
    <property type="evidence" value="ECO:0007669"/>
    <property type="project" value="UniProtKB-KW"/>
</dbReference>
<evidence type="ECO:0000259" key="8">
    <source>
        <dbReference type="PROSITE" id="PS50089"/>
    </source>
</evidence>
<dbReference type="PROSITE" id="PS01282">
    <property type="entry name" value="BIR_REPEAT_1"/>
    <property type="match status" value="2"/>
</dbReference>
<accession>A0A1D1VTW3</accession>
<dbReference type="GO" id="GO:0043066">
    <property type="term" value="P:negative regulation of apoptotic process"/>
    <property type="evidence" value="ECO:0007669"/>
    <property type="project" value="TreeGrafter"/>
</dbReference>
<dbReference type="CDD" id="cd00022">
    <property type="entry name" value="BIR"/>
    <property type="match status" value="2"/>
</dbReference>
<comment type="similarity">
    <text evidence="1">Belongs to the IAP family.</text>
</comment>
<protein>
    <recommendedName>
        <fullName evidence="8">RING-type domain-containing protein</fullName>
    </recommendedName>
</protein>
<dbReference type="GO" id="GO:0005737">
    <property type="term" value="C:cytoplasm"/>
    <property type="evidence" value="ECO:0007669"/>
    <property type="project" value="TreeGrafter"/>
</dbReference>
<dbReference type="Gene3D" id="3.30.40.10">
    <property type="entry name" value="Zinc/RING finger domain, C3HC4 (zinc finger)"/>
    <property type="match status" value="1"/>
</dbReference>
<dbReference type="Gene3D" id="1.10.1170.10">
    <property type="entry name" value="Inhibitor Of Apoptosis Protein (2mihbC-IAP-1), Chain A"/>
    <property type="match status" value="2"/>
</dbReference>
<feature type="domain" description="RING-type" evidence="8">
    <location>
        <begin position="457"/>
        <end position="492"/>
    </location>
</feature>
<dbReference type="Pfam" id="PF13920">
    <property type="entry name" value="zf-C3HC4_3"/>
    <property type="match status" value="1"/>
</dbReference>
<feature type="compositionally biased region" description="Low complexity" evidence="7">
    <location>
        <begin position="320"/>
        <end position="355"/>
    </location>
</feature>